<keyword evidence="2 6" id="KW-0812">Transmembrane</keyword>
<dbReference type="GO" id="GO:0009566">
    <property type="term" value="P:fertilization"/>
    <property type="evidence" value="ECO:0007669"/>
    <property type="project" value="TreeGrafter"/>
</dbReference>
<keyword evidence="9" id="KW-1185">Reference proteome</keyword>
<evidence type="ECO:0000256" key="5">
    <source>
        <dbReference type="SAM" id="MobiDB-lite"/>
    </source>
</evidence>
<dbReference type="Gene3D" id="1.10.287.70">
    <property type="match status" value="1"/>
</dbReference>
<dbReference type="GO" id="GO:0048240">
    <property type="term" value="P:sperm capacitation"/>
    <property type="evidence" value="ECO:0007669"/>
    <property type="project" value="TreeGrafter"/>
</dbReference>
<feature type="transmembrane region" description="Helical" evidence="6">
    <location>
        <begin position="149"/>
        <end position="167"/>
    </location>
</feature>
<evidence type="ECO:0000256" key="6">
    <source>
        <dbReference type="SAM" id="Phobius"/>
    </source>
</evidence>
<dbReference type="SUPFAM" id="SSF81324">
    <property type="entry name" value="Voltage-gated potassium channels"/>
    <property type="match status" value="1"/>
</dbReference>
<feature type="region of interest" description="Disordered" evidence="5">
    <location>
        <begin position="386"/>
        <end position="415"/>
    </location>
</feature>
<dbReference type="Gene3D" id="1.20.120.350">
    <property type="entry name" value="Voltage-gated potassium channels. Chain C"/>
    <property type="match status" value="1"/>
</dbReference>
<evidence type="ECO:0000259" key="7">
    <source>
        <dbReference type="Pfam" id="PF00520"/>
    </source>
</evidence>
<evidence type="ECO:0000256" key="3">
    <source>
        <dbReference type="ARBA" id="ARBA00022989"/>
    </source>
</evidence>
<feature type="transmembrane region" description="Helical" evidence="6">
    <location>
        <begin position="320"/>
        <end position="344"/>
    </location>
</feature>
<dbReference type="InterPro" id="IPR027359">
    <property type="entry name" value="Volt_channel_dom_sf"/>
</dbReference>
<accession>A0A9Q1H195</accession>
<dbReference type="EMBL" id="JAIZAY010000014">
    <property type="protein sequence ID" value="KAJ8029473.1"/>
    <property type="molecule type" value="Genomic_DNA"/>
</dbReference>
<dbReference type="Proteomes" id="UP001152320">
    <property type="component" value="Chromosome 14"/>
</dbReference>
<dbReference type="GO" id="GO:0005227">
    <property type="term" value="F:calcium-activated cation channel activity"/>
    <property type="evidence" value="ECO:0007669"/>
    <property type="project" value="InterPro"/>
</dbReference>
<dbReference type="PANTHER" id="PTHR46923">
    <property type="entry name" value="CATION CHANNEL SPERM-ASSOCIATED PROTEIN 2"/>
    <property type="match status" value="1"/>
</dbReference>
<evidence type="ECO:0000313" key="8">
    <source>
        <dbReference type="EMBL" id="KAJ8029473.1"/>
    </source>
</evidence>
<keyword evidence="3 6" id="KW-1133">Transmembrane helix</keyword>
<evidence type="ECO:0000256" key="1">
    <source>
        <dbReference type="ARBA" id="ARBA00004141"/>
    </source>
</evidence>
<comment type="caution">
    <text evidence="8">The sequence shown here is derived from an EMBL/GenBank/DDBJ whole genome shotgun (WGS) entry which is preliminary data.</text>
</comment>
<dbReference type="GO" id="GO:0030317">
    <property type="term" value="P:flagellated sperm motility"/>
    <property type="evidence" value="ECO:0007669"/>
    <property type="project" value="InterPro"/>
</dbReference>
<dbReference type="InterPro" id="IPR028747">
    <property type="entry name" value="CatSper2"/>
</dbReference>
<dbReference type="PANTHER" id="PTHR46923:SF1">
    <property type="entry name" value="CATION CHANNEL SPERM-ASSOCIATED PROTEIN 2"/>
    <property type="match status" value="1"/>
</dbReference>
<evidence type="ECO:0000256" key="2">
    <source>
        <dbReference type="ARBA" id="ARBA00022692"/>
    </source>
</evidence>
<gene>
    <name evidence="8" type="ORF">HOLleu_28873</name>
</gene>
<comment type="subcellular location">
    <subcellularLocation>
        <location evidence="1">Membrane</location>
        <topology evidence="1">Multi-pass membrane protein</topology>
    </subcellularLocation>
</comment>
<name>A0A9Q1H195_HOLLE</name>
<dbReference type="GO" id="GO:0036128">
    <property type="term" value="C:CatSper complex"/>
    <property type="evidence" value="ECO:0007669"/>
    <property type="project" value="InterPro"/>
</dbReference>
<evidence type="ECO:0000313" key="9">
    <source>
        <dbReference type="Proteomes" id="UP001152320"/>
    </source>
</evidence>
<feature type="transmembrane region" description="Helical" evidence="6">
    <location>
        <begin position="179"/>
        <end position="199"/>
    </location>
</feature>
<protein>
    <submittedName>
        <fullName evidence="8">Cation channel sperm-associated protein 2</fullName>
    </submittedName>
</protein>
<evidence type="ECO:0000256" key="4">
    <source>
        <dbReference type="ARBA" id="ARBA00023136"/>
    </source>
</evidence>
<dbReference type="Pfam" id="PF00520">
    <property type="entry name" value="Ion_trans"/>
    <property type="match status" value="1"/>
</dbReference>
<feature type="transmembrane region" description="Helical" evidence="6">
    <location>
        <begin position="242"/>
        <end position="268"/>
    </location>
</feature>
<dbReference type="InterPro" id="IPR005821">
    <property type="entry name" value="Ion_trans_dom"/>
</dbReference>
<proteinExistence type="predicted"/>
<reference evidence="8" key="1">
    <citation type="submission" date="2021-10" db="EMBL/GenBank/DDBJ databases">
        <title>Tropical sea cucumber genome reveals ecological adaptation and Cuvierian tubules defense mechanism.</title>
        <authorList>
            <person name="Chen T."/>
        </authorList>
    </citation>
    <scope>NUCLEOTIDE SEQUENCE</scope>
    <source>
        <strain evidence="8">Nanhai2018</strain>
        <tissue evidence="8">Muscle</tissue>
    </source>
</reference>
<organism evidence="8 9">
    <name type="scientific">Holothuria leucospilota</name>
    <name type="common">Black long sea cucumber</name>
    <name type="synonym">Mertensiothuria leucospilota</name>
    <dbReference type="NCBI Taxonomy" id="206669"/>
    <lineage>
        <taxon>Eukaryota</taxon>
        <taxon>Metazoa</taxon>
        <taxon>Echinodermata</taxon>
        <taxon>Eleutherozoa</taxon>
        <taxon>Echinozoa</taxon>
        <taxon>Holothuroidea</taxon>
        <taxon>Aspidochirotacea</taxon>
        <taxon>Aspidochirotida</taxon>
        <taxon>Holothuriidae</taxon>
        <taxon>Holothuria</taxon>
    </lineage>
</organism>
<feature type="domain" description="Ion transport" evidence="7">
    <location>
        <begin position="109"/>
        <end position="352"/>
    </location>
</feature>
<dbReference type="OrthoDB" id="416585at2759"/>
<feature type="transmembrane region" description="Helical" evidence="6">
    <location>
        <begin position="110"/>
        <end position="129"/>
    </location>
</feature>
<keyword evidence="4 6" id="KW-0472">Membrane</keyword>
<sequence>MGQKDFEEDLSPHAEVFRSKLIEDFHLLESFDEHGRSDAPKYYSKDFEDPVNMDRMMLDNPHGLVKFQVYSRKEPGEVSSSDRRRNRVKNKNSKNPPLDLWAHFVLQTSIFQNFMLILILSNSIALGIQAEVSENKDPKFAGLNIALEIFDYCSLFLFMVEIILKWIDDFWSFWKDGWNIFDFAITVGSFVPEILALTARDMGEMMIHVVVRNLRVFRILRSLKMVSRFRQIRLIALAIGKAFNAITFIMLLLFTFLYIFAITGIIFFDNYTRSERQDLAYKNSFRNLPRAMITLFQLFTLDQWYKLLNDMWKVMDPMLTLGYIMLWICIGSFIFRNIFVGIMVNNFQSIRNDLFEEVKEQEVVRQIIQETEKFNEELVKQERKMNPNRRGTYQGPVLPPLTEKSEPALNRRRRQSTRVKDVSANVIMEEEDEESVMSSGMDSFDIFDSSDTLFRRSSDRMTDDDRSSINWEKTVHDNLQLLRNTPSETLWPRDTLFRYFQLMESLMENLQERQDLQDLADHALLQIFDSFDTTA</sequence>
<dbReference type="AlphaFoldDB" id="A0A9Q1H195"/>